<keyword evidence="2" id="KW-1185">Reference proteome</keyword>
<evidence type="ECO:0000313" key="1">
    <source>
        <dbReference type="EMBL" id="NLS13606.1"/>
    </source>
</evidence>
<evidence type="ECO:0000313" key="2">
    <source>
        <dbReference type="Proteomes" id="UP000535589"/>
    </source>
</evidence>
<dbReference type="EMBL" id="JABAIK010000010">
    <property type="protein sequence ID" value="NLS13606.1"/>
    <property type="molecule type" value="Genomic_DNA"/>
</dbReference>
<dbReference type="Proteomes" id="UP000535589">
    <property type="component" value="Unassembled WGS sequence"/>
</dbReference>
<reference evidence="1 2" key="1">
    <citation type="submission" date="2020-04" db="EMBL/GenBank/DDBJ databases">
        <title>Vibrio sp. SM6, a novel species isolated from seawater.</title>
        <authorList>
            <person name="Wang X."/>
        </authorList>
    </citation>
    <scope>NUCLEOTIDE SEQUENCE [LARGE SCALE GENOMIC DNA]</scope>
    <source>
        <strain evidence="1 2">SM6</strain>
    </source>
</reference>
<protein>
    <submittedName>
        <fullName evidence="1">Uncharacterized protein</fullName>
    </submittedName>
</protein>
<accession>A0A7X8TS40</accession>
<name>A0A7X8TS40_9VIBR</name>
<organism evidence="1 2">
    <name type="scientific">Vibrio agarilyticus</name>
    <dbReference type="NCBI Taxonomy" id="2726741"/>
    <lineage>
        <taxon>Bacteria</taxon>
        <taxon>Pseudomonadati</taxon>
        <taxon>Pseudomonadota</taxon>
        <taxon>Gammaproteobacteria</taxon>
        <taxon>Vibrionales</taxon>
        <taxon>Vibrionaceae</taxon>
        <taxon>Vibrio</taxon>
    </lineage>
</organism>
<dbReference type="AlphaFoldDB" id="A0A7X8TS40"/>
<comment type="caution">
    <text evidence="1">The sequence shown here is derived from an EMBL/GenBank/DDBJ whole genome shotgun (WGS) entry which is preliminary data.</text>
</comment>
<sequence length="60" mass="7018">MQASNPELLQEVFIIMPKLNADVEQCMNENGYTEEEALNELGMNWHELWEDDDEDSDDND</sequence>
<dbReference type="RefSeq" id="WP_168836700.1">
    <property type="nucleotide sequence ID" value="NZ_JABAIK010000010.1"/>
</dbReference>
<proteinExistence type="predicted"/>
<gene>
    <name evidence="1" type="ORF">HGP28_11955</name>
</gene>